<accession>A0AAD6ZY22</accession>
<evidence type="ECO:0000256" key="1">
    <source>
        <dbReference type="SAM" id="SignalP"/>
    </source>
</evidence>
<dbReference type="AlphaFoldDB" id="A0AAD6ZY22"/>
<feature type="chain" id="PRO_5042261254" evidence="1">
    <location>
        <begin position="17"/>
        <end position="200"/>
    </location>
</feature>
<reference evidence="2" key="1">
    <citation type="submission" date="2023-03" db="EMBL/GenBank/DDBJ databases">
        <title>Massive genome expansion in bonnet fungi (Mycena s.s.) driven by repeated elements and novel gene families across ecological guilds.</title>
        <authorList>
            <consortium name="Lawrence Berkeley National Laboratory"/>
            <person name="Harder C.B."/>
            <person name="Miyauchi S."/>
            <person name="Viragh M."/>
            <person name="Kuo A."/>
            <person name="Thoen E."/>
            <person name="Andreopoulos B."/>
            <person name="Lu D."/>
            <person name="Skrede I."/>
            <person name="Drula E."/>
            <person name="Henrissat B."/>
            <person name="Morin E."/>
            <person name="Kohler A."/>
            <person name="Barry K."/>
            <person name="LaButti K."/>
            <person name="Morin E."/>
            <person name="Salamov A."/>
            <person name="Lipzen A."/>
            <person name="Mereny Z."/>
            <person name="Hegedus B."/>
            <person name="Baldrian P."/>
            <person name="Stursova M."/>
            <person name="Weitz H."/>
            <person name="Taylor A."/>
            <person name="Grigoriev I.V."/>
            <person name="Nagy L.G."/>
            <person name="Martin F."/>
            <person name="Kauserud H."/>
        </authorList>
    </citation>
    <scope>NUCLEOTIDE SEQUENCE</scope>
    <source>
        <strain evidence="2">CBHHK002</strain>
    </source>
</reference>
<gene>
    <name evidence="2" type="ORF">DFH08DRAFT_1008933</name>
</gene>
<sequence length="200" mass="21852">MTVLAVLFLWISAVLGTKTAIYTDLPCKFSLAAWNVSRHNDNSTGVPLVLGQTGAVADGASYEVTSTYASYPYNTYPTLSLSNGSMRAYRASGTWLTNATAVVSGGPLTWYTSAVFDRDPARIYTAHGHDLRLAAYGVADRWYLCPFSGTLAQTSVVFNVSRASSVKEDFDSRRCWKVRLHLVPVRSGESYFEFCGEAAD</sequence>
<name>A0AAD6ZY22_9AGAR</name>
<comment type="caution">
    <text evidence="2">The sequence shown here is derived from an EMBL/GenBank/DDBJ whole genome shotgun (WGS) entry which is preliminary data.</text>
</comment>
<keyword evidence="3" id="KW-1185">Reference proteome</keyword>
<protein>
    <submittedName>
        <fullName evidence="2">Uncharacterized protein</fullName>
    </submittedName>
</protein>
<evidence type="ECO:0000313" key="2">
    <source>
        <dbReference type="EMBL" id="KAJ7343841.1"/>
    </source>
</evidence>
<organism evidence="2 3">
    <name type="scientific">Mycena albidolilacea</name>
    <dbReference type="NCBI Taxonomy" id="1033008"/>
    <lineage>
        <taxon>Eukaryota</taxon>
        <taxon>Fungi</taxon>
        <taxon>Dikarya</taxon>
        <taxon>Basidiomycota</taxon>
        <taxon>Agaricomycotina</taxon>
        <taxon>Agaricomycetes</taxon>
        <taxon>Agaricomycetidae</taxon>
        <taxon>Agaricales</taxon>
        <taxon>Marasmiineae</taxon>
        <taxon>Mycenaceae</taxon>
        <taxon>Mycena</taxon>
    </lineage>
</organism>
<evidence type="ECO:0000313" key="3">
    <source>
        <dbReference type="Proteomes" id="UP001218218"/>
    </source>
</evidence>
<proteinExistence type="predicted"/>
<keyword evidence="1" id="KW-0732">Signal</keyword>
<dbReference type="EMBL" id="JARIHO010000022">
    <property type="protein sequence ID" value="KAJ7343841.1"/>
    <property type="molecule type" value="Genomic_DNA"/>
</dbReference>
<feature type="signal peptide" evidence="1">
    <location>
        <begin position="1"/>
        <end position="16"/>
    </location>
</feature>
<dbReference type="Proteomes" id="UP001218218">
    <property type="component" value="Unassembled WGS sequence"/>
</dbReference>